<evidence type="ECO:0000313" key="10">
    <source>
        <dbReference type="EMBL" id="TVU59930.1"/>
    </source>
</evidence>
<feature type="transmembrane region" description="Helical" evidence="8">
    <location>
        <begin position="247"/>
        <end position="268"/>
    </location>
</feature>
<dbReference type="InterPro" id="IPR050171">
    <property type="entry name" value="MFS_Transporters"/>
</dbReference>
<reference evidence="10 11" key="1">
    <citation type="submission" date="2019-07" db="EMBL/GenBank/DDBJ databases">
        <title>Diversity of Bacteria from Kongsfjorden, Arctic.</title>
        <authorList>
            <person name="Yu Y."/>
        </authorList>
    </citation>
    <scope>NUCLEOTIDE SEQUENCE [LARGE SCALE GENOMIC DNA]</scope>
    <source>
        <strain evidence="10 11">SM1928</strain>
    </source>
</reference>
<dbReference type="InterPro" id="IPR011701">
    <property type="entry name" value="MFS"/>
</dbReference>
<dbReference type="GO" id="GO:0005886">
    <property type="term" value="C:plasma membrane"/>
    <property type="evidence" value="ECO:0007669"/>
    <property type="project" value="UniProtKB-SubCell"/>
</dbReference>
<feature type="domain" description="Major facilitator superfamily (MFS) profile" evidence="9">
    <location>
        <begin position="15"/>
        <end position="390"/>
    </location>
</feature>
<feature type="transmembrane region" description="Helical" evidence="8">
    <location>
        <begin position="44"/>
        <end position="61"/>
    </location>
</feature>
<feature type="transmembrane region" description="Helical" evidence="8">
    <location>
        <begin position="173"/>
        <end position="193"/>
    </location>
</feature>
<dbReference type="InterPro" id="IPR020846">
    <property type="entry name" value="MFS_dom"/>
</dbReference>
<proteinExistence type="predicted"/>
<sequence length="406" mass="40606">MKATDAPPMPAQASQRWPLYAAGFTTAFGAHAVAAGLGAESADIGLNLLALGFLLALYDIAEVFLKPVFGSLSDRIGPKPVIVGGLLAFSAASLIGLWADQPTMLAAARLGQGMAASAFSPASSATVARLAGKRNAGRYFGRYGSWKGLGYAIGPLLGAVAIISGGFTLLFGILAALGLIVAVWAMASVPRLHPLPRPRYTIVDVWRQSTERSFLGPTLVLAAATGALGAAVGFLPALAAREGLDTAGSVAVVTALAITSSLIQPLIGRLRDRGVLADKPGMVAGLLAVAAGTLTAGLLPGAAWIYLAAVLIGAGIGVATPLAFAHLADSTPAERLGRTMGSAELGRELGDAGGPLLVGGIAVASGLPWGLGALALVVGLTTFAAPGTRSPGSTARKDSPIPPTSG</sequence>
<dbReference type="SUPFAM" id="SSF103473">
    <property type="entry name" value="MFS general substrate transporter"/>
    <property type="match status" value="1"/>
</dbReference>
<evidence type="ECO:0000256" key="5">
    <source>
        <dbReference type="ARBA" id="ARBA00022989"/>
    </source>
</evidence>
<evidence type="ECO:0000256" key="6">
    <source>
        <dbReference type="ARBA" id="ARBA00023136"/>
    </source>
</evidence>
<dbReference type="Gene3D" id="1.20.1250.20">
    <property type="entry name" value="MFS general substrate transporter like domains"/>
    <property type="match status" value="1"/>
</dbReference>
<feature type="transmembrane region" description="Helical" evidence="8">
    <location>
        <begin position="305"/>
        <end position="328"/>
    </location>
</feature>
<name>A0A558GSR6_PAENT</name>
<feature type="transmembrane region" description="Helical" evidence="8">
    <location>
        <begin position="17"/>
        <end position="37"/>
    </location>
</feature>
<feature type="transmembrane region" description="Helical" evidence="8">
    <location>
        <begin position="148"/>
        <end position="167"/>
    </location>
</feature>
<feature type="transmembrane region" description="Helical" evidence="8">
    <location>
        <begin position="280"/>
        <end position="299"/>
    </location>
</feature>
<keyword evidence="2" id="KW-0813">Transport</keyword>
<accession>A0A558GSR6</accession>
<keyword evidence="6 8" id="KW-0472">Membrane</keyword>
<evidence type="ECO:0000256" key="2">
    <source>
        <dbReference type="ARBA" id="ARBA00022448"/>
    </source>
</evidence>
<dbReference type="PRINTS" id="PR01035">
    <property type="entry name" value="TCRTETA"/>
</dbReference>
<dbReference type="GO" id="GO:0022857">
    <property type="term" value="F:transmembrane transporter activity"/>
    <property type="evidence" value="ECO:0007669"/>
    <property type="project" value="InterPro"/>
</dbReference>
<dbReference type="CDD" id="cd17325">
    <property type="entry name" value="MFS_MdtG_SLC18_like"/>
    <property type="match status" value="1"/>
</dbReference>
<evidence type="ECO:0000256" key="3">
    <source>
        <dbReference type="ARBA" id="ARBA00022475"/>
    </source>
</evidence>
<evidence type="ECO:0000256" key="4">
    <source>
        <dbReference type="ARBA" id="ARBA00022692"/>
    </source>
</evidence>
<dbReference type="AlphaFoldDB" id="A0A558GSR6"/>
<organism evidence="10 11">
    <name type="scientific">Paenarthrobacter nitroguajacolicus</name>
    <name type="common">Arthrobacter nitroguajacolicus</name>
    <dbReference type="NCBI Taxonomy" id="211146"/>
    <lineage>
        <taxon>Bacteria</taxon>
        <taxon>Bacillati</taxon>
        <taxon>Actinomycetota</taxon>
        <taxon>Actinomycetes</taxon>
        <taxon>Micrococcales</taxon>
        <taxon>Micrococcaceae</taxon>
        <taxon>Paenarthrobacter</taxon>
    </lineage>
</organism>
<keyword evidence="3" id="KW-1003">Cell membrane</keyword>
<dbReference type="PANTHER" id="PTHR23517">
    <property type="entry name" value="RESISTANCE PROTEIN MDTM, PUTATIVE-RELATED-RELATED"/>
    <property type="match status" value="1"/>
</dbReference>
<dbReference type="PANTHER" id="PTHR23517:SF3">
    <property type="entry name" value="INTEGRAL MEMBRANE TRANSPORT PROTEIN"/>
    <property type="match status" value="1"/>
</dbReference>
<evidence type="ECO:0000256" key="8">
    <source>
        <dbReference type="SAM" id="Phobius"/>
    </source>
</evidence>
<feature type="region of interest" description="Disordered" evidence="7">
    <location>
        <begin position="387"/>
        <end position="406"/>
    </location>
</feature>
<evidence type="ECO:0000256" key="1">
    <source>
        <dbReference type="ARBA" id="ARBA00004651"/>
    </source>
</evidence>
<gene>
    <name evidence="10" type="ORF">FQP90_18065</name>
</gene>
<feature type="transmembrane region" description="Helical" evidence="8">
    <location>
        <begin position="214"/>
        <end position="235"/>
    </location>
</feature>
<protein>
    <submittedName>
        <fullName evidence="10">MFS transporter</fullName>
    </submittedName>
</protein>
<evidence type="ECO:0000259" key="9">
    <source>
        <dbReference type="PROSITE" id="PS50850"/>
    </source>
</evidence>
<dbReference type="EMBL" id="VNFK01000016">
    <property type="protein sequence ID" value="TVU59930.1"/>
    <property type="molecule type" value="Genomic_DNA"/>
</dbReference>
<dbReference type="InterPro" id="IPR036259">
    <property type="entry name" value="MFS_trans_sf"/>
</dbReference>
<dbReference type="OrthoDB" id="9814303at2"/>
<dbReference type="Proteomes" id="UP000316500">
    <property type="component" value="Unassembled WGS sequence"/>
</dbReference>
<comment type="caution">
    <text evidence="10">The sequence shown here is derived from an EMBL/GenBank/DDBJ whole genome shotgun (WGS) entry which is preliminary data.</text>
</comment>
<comment type="subcellular location">
    <subcellularLocation>
        <location evidence="1">Cell membrane</location>
        <topology evidence="1">Multi-pass membrane protein</topology>
    </subcellularLocation>
</comment>
<keyword evidence="4 8" id="KW-0812">Transmembrane</keyword>
<dbReference type="InterPro" id="IPR001958">
    <property type="entry name" value="Tet-R_TetA/multi-R_MdtG-like"/>
</dbReference>
<feature type="transmembrane region" description="Helical" evidence="8">
    <location>
        <begin position="81"/>
        <end position="99"/>
    </location>
</feature>
<evidence type="ECO:0000313" key="11">
    <source>
        <dbReference type="Proteomes" id="UP000316500"/>
    </source>
</evidence>
<keyword evidence="5 8" id="KW-1133">Transmembrane helix</keyword>
<dbReference type="Pfam" id="PF07690">
    <property type="entry name" value="MFS_1"/>
    <property type="match status" value="1"/>
</dbReference>
<dbReference type="PROSITE" id="PS50850">
    <property type="entry name" value="MFS"/>
    <property type="match status" value="1"/>
</dbReference>
<evidence type="ECO:0000256" key="7">
    <source>
        <dbReference type="SAM" id="MobiDB-lite"/>
    </source>
</evidence>